<dbReference type="AlphaFoldDB" id="A7MN19"/>
<accession>A7MN19</accession>
<protein>
    <submittedName>
        <fullName evidence="1">Uncharacterized protein</fullName>
    </submittedName>
</protein>
<organism evidence="1 2">
    <name type="scientific">Cronobacter sakazakii (strain ATCC BAA-894)</name>
    <name type="common">Enterobacter sakazakii</name>
    <dbReference type="NCBI Taxonomy" id="290339"/>
    <lineage>
        <taxon>Bacteria</taxon>
        <taxon>Pseudomonadati</taxon>
        <taxon>Pseudomonadota</taxon>
        <taxon>Gammaproteobacteria</taxon>
        <taxon>Enterobacterales</taxon>
        <taxon>Enterobacteriaceae</taxon>
        <taxon>Cronobacter</taxon>
    </lineage>
</organism>
<gene>
    <name evidence="1" type="ordered locus">ESA_03040</name>
</gene>
<reference evidence="1 2" key="1">
    <citation type="journal article" date="2010" name="PLoS ONE">
        <title>Genome sequence of Cronobacter sakazakii BAA-894 and comparative genomic hybridization analysis with other Cronobacter species.</title>
        <authorList>
            <person name="Kucerova E."/>
            <person name="Clifton S.W."/>
            <person name="Xia X.Q."/>
            <person name="Long F."/>
            <person name="Porwollik S."/>
            <person name="Fulton L."/>
            <person name="Fronick C."/>
            <person name="Minx P."/>
            <person name="Kyung K."/>
            <person name="Warren W."/>
            <person name="Fulton R."/>
            <person name="Feng D."/>
            <person name="Wollam A."/>
            <person name="Shah N."/>
            <person name="Bhonagiri V."/>
            <person name="Nash W.E."/>
            <person name="Hallsworth-Pepin K."/>
            <person name="Wilson R.K."/>
            <person name="McClelland M."/>
            <person name="Forsythe S.J."/>
        </authorList>
    </citation>
    <scope>NUCLEOTIDE SEQUENCE [LARGE SCALE GENOMIC DNA]</scope>
    <source>
        <strain evidence="1 2">ATCC BAA-894</strain>
    </source>
</reference>
<dbReference type="Proteomes" id="UP000000260">
    <property type="component" value="Chromosome"/>
</dbReference>
<dbReference type="KEGG" id="esa:ESA_03040"/>
<evidence type="ECO:0000313" key="2">
    <source>
        <dbReference type="Proteomes" id="UP000000260"/>
    </source>
</evidence>
<evidence type="ECO:0000313" key="1">
    <source>
        <dbReference type="EMBL" id="ABU78269.1"/>
    </source>
</evidence>
<keyword evidence="2" id="KW-1185">Reference proteome</keyword>
<name>A7MN19_CROS8</name>
<dbReference type="HOGENOM" id="CLU_3342728_0_0_6"/>
<sequence>MIASVISRIWALCPHQFLQPMDALSIGFNSSPPTAIN</sequence>
<proteinExistence type="predicted"/>
<dbReference type="EMBL" id="CP000783">
    <property type="protein sequence ID" value="ABU78269.1"/>
    <property type="molecule type" value="Genomic_DNA"/>
</dbReference>